<evidence type="ECO:0000313" key="4">
    <source>
        <dbReference type="Proteomes" id="UP000274756"/>
    </source>
</evidence>
<keyword evidence="1" id="KW-0472">Membrane</keyword>
<gene>
    <name evidence="2" type="ORF">DME_LOCUS1692</name>
</gene>
<keyword evidence="4" id="KW-1185">Reference proteome</keyword>
<dbReference type="WBParaSite" id="DME_0000722101-mRNA-1">
    <property type="protein sequence ID" value="DME_0000722101-mRNA-1"/>
    <property type="gene ID" value="DME_0000722101"/>
</dbReference>
<evidence type="ECO:0000313" key="2">
    <source>
        <dbReference type="EMBL" id="VDN51719.1"/>
    </source>
</evidence>
<dbReference type="Proteomes" id="UP000038040">
    <property type="component" value="Unplaced"/>
</dbReference>
<name>A0A0N4UI10_DRAME</name>
<feature type="transmembrane region" description="Helical" evidence="1">
    <location>
        <begin position="26"/>
        <end position="45"/>
    </location>
</feature>
<dbReference type="Gene3D" id="3.60.40.10">
    <property type="entry name" value="PPM-type phosphatase domain"/>
    <property type="match status" value="1"/>
</dbReference>
<evidence type="ECO:0000313" key="5">
    <source>
        <dbReference type="WBParaSite" id="DME_0000722101-mRNA-1"/>
    </source>
</evidence>
<dbReference type="STRING" id="318479.A0A0N4UI10"/>
<dbReference type="Proteomes" id="UP000274756">
    <property type="component" value="Unassembled WGS sequence"/>
</dbReference>
<dbReference type="InterPro" id="IPR036457">
    <property type="entry name" value="PPM-type-like_dom_sf"/>
</dbReference>
<dbReference type="GO" id="GO:0043169">
    <property type="term" value="F:cation binding"/>
    <property type="evidence" value="ECO:0007669"/>
    <property type="project" value="InterPro"/>
</dbReference>
<evidence type="ECO:0000256" key="1">
    <source>
        <dbReference type="SAM" id="Phobius"/>
    </source>
</evidence>
<keyword evidence="1" id="KW-0812">Transmembrane</keyword>
<dbReference type="InterPro" id="IPR000222">
    <property type="entry name" value="PP2C_BS"/>
</dbReference>
<reference evidence="5" key="1">
    <citation type="submission" date="2017-02" db="UniProtKB">
        <authorList>
            <consortium name="WormBaseParasite"/>
        </authorList>
    </citation>
    <scope>IDENTIFICATION</scope>
</reference>
<organism evidence="3 5">
    <name type="scientific">Dracunculus medinensis</name>
    <name type="common">Guinea worm</name>
    <dbReference type="NCBI Taxonomy" id="318479"/>
    <lineage>
        <taxon>Eukaryota</taxon>
        <taxon>Metazoa</taxon>
        <taxon>Ecdysozoa</taxon>
        <taxon>Nematoda</taxon>
        <taxon>Chromadorea</taxon>
        <taxon>Rhabditida</taxon>
        <taxon>Spirurina</taxon>
        <taxon>Dracunculoidea</taxon>
        <taxon>Dracunculidae</taxon>
        <taxon>Dracunculus</taxon>
    </lineage>
</organism>
<accession>A0A0N4UI10</accession>
<reference evidence="2 4" key="2">
    <citation type="submission" date="2018-11" db="EMBL/GenBank/DDBJ databases">
        <authorList>
            <consortium name="Pathogen Informatics"/>
        </authorList>
    </citation>
    <scope>NUCLEOTIDE SEQUENCE [LARGE SCALE GENOMIC DNA]</scope>
</reference>
<sequence>MAKIATRIFGFLIATATVRYKLVRSLIISTEALFVFITIASLLFYTKWLIARYRPTIQGQKLQHKALKNRFKFKAPKFIDLGFSDIPIFPEGTWSWKHQNFSFFANRGQRPYMEDRMHYMNDPHHNLCIFSIFDGHGGPFVSQYLEEHFSTAIRNRLLRFGQNPGHRLSLTGQNEDTVVQVCY</sequence>
<protein>
    <submittedName>
        <fullName evidence="5">PPM-type phosphatase domain-containing protein</fullName>
    </submittedName>
</protein>
<dbReference type="AlphaFoldDB" id="A0A0N4UI10"/>
<proteinExistence type="predicted"/>
<dbReference type="PROSITE" id="PS01032">
    <property type="entry name" value="PPM_1"/>
    <property type="match status" value="1"/>
</dbReference>
<keyword evidence="1" id="KW-1133">Transmembrane helix</keyword>
<dbReference type="SUPFAM" id="SSF81606">
    <property type="entry name" value="PP2C-like"/>
    <property type="match status" value="1"/>
</dbReference>
<dbReference type="EMBL" id="UYYG01000028">
    <property type="protein sequence ID" value="VDN51719.1"/>
    <property type="molecule type" value="Genomic_DNA"/>
</dbReference>
<evidence type="ECO:0000313" key="3">
    <source>
        <dbReference type="Proteomes" id="UP000038040"/>
    </source>
</evidence>
<dbReference type="OrthoDB" id="343114at2759"/>